<comment type="caution">
    <text evidence="2">The sequence shown here is derived from an EMBL/GenBank/DDBJ whole genome shotgun (WGS) entry which is preliminary data.</text>
</comment>
<evidence type="ECO:0000313" key="2">
    <source>
        <dbReference type="EMBL" id="KAJ1174377.1"/>
    </source>
</evidence>
<feature type="region of interest" description="Disordered" evidence="1">
    <location>
        <begin position="109"/>
        <end position="134"/>
    </location>
</feature>
<name>A0AAV7TEX9_PLEWA</name>
<reference evidence="2" key="1">
    <citation type="journal article" date="2022" name="bioRxiv">
        <title>Sequencing and chromosome-scale assembly of the giantPleurodeles waltlgenome.</title>
        <authorList>
            <person name="Brown T."/>
            <person name="Elewa A."/>
            <person name="Iarovenko S."/>
            <person name="Subramanian E."/>
            <person name="Araus A.J."/>
            <person name="Petzold A."/>
            <person name="Susuki M."/>
            <person name="Suzuki K.-i.T."/>
            <person name="Hayashi T."/>
            <person name="Toyoda A."/>
            <person name="Oliveira C."/>
            <person name="Osipova E."/>
            <person name="Leigh N.D."/>
            <person name="Simon A."/>
            <person name="Yun M.H."/>
        </authorList>
    </citation>
    <scope>NUCLEOTIDE SEQUENCE</scope>
    <source>
        <strain evidence="2">20211129_DDA</strain>
        <tissue evidence="2">Liver</tissue>
    </source>
</reference>
<accession>A0AAV7TEX9</accession>
<proteinExistence type="predicted"/>
<evidence type="ECO:0000313" key="3">
    <source>
        <dbReference type="Proteomes" id="UP001066276"/>
    </source>
</evidence>
<protein>
    <submittedName>
        <fullName evidence="2">Uncharacterized protein</fullName>
    </submittedName>
</protein>
<gene>
    <name evidence="2" type="ORF">NDU88_006199</name>
</gene>
<evidence type="ECO:0000256" key="1">
    <source>
        <dbReference type="SAM" id="MobiDB-lite"/>
    </source>
</evidence>
<feature type="compositionally biased region" description="Basic and acidic residues" evidence="1">
    <location>
        <begin position="118"/>
        <end position="134"/>
    </location>
</feature>
<organism evidence="2 3">
    <name type="scientific">Pleurodeles waltl</name>
    <name type="common">Iberian ribbed newt</name>
    <dbReference type="NCBI Taxonomy" id="8319"/>
    <lineage>
        <taxon>Eukaryota</taxon>
        <taxon>Metazoa</taxon>
        <taxon>Chordata</taxon>
        <taxon>Craniata</taxon>
        <taxon>Vertebrata</taxon>
        <taxon>Euteleostomi</taxon>
        <taxon>Amphibia</taxon>
        <taxon>Batrachia</taxon>
        <taxon>Caudata</taxon>
        <taxon>Salamandroidea</taxon>
        <taxon>Salamandridae</taxon>
        <taxon>Pleurodelinae</taxon>
        <taxon>Pleurodeles</taxon>
    </lineage>
</organism>
<sequence>MPGERGRVKKLPLRPWCLSKMASPLKACSPKCPQGTRKSKVGEGALLWCPLGTGGRQEAPLGHKQASVQVAWVSCSHTQRSKKPAPCIEVGYMPGLAHPIEEVGGEVGGSGGLPLIDPTEKGPRSSLSRHDNAGGHRGRLFSFVALPPPKTC</sequence>
<dbReference type="EMBL" id="JANPWB010000007">
    <property type="protein sequence ID" value="KAJ1174377.1"/>
    <property type="molecule type" value="Genomic_DNA"/>
</dbReference>
<dbReference type="AlphaFoldDB" id="A0AAV7TEX9"/>
<keyword evidence="3" id="KW-1185">Reference proteome</keyword>
<dbReference type="Proteomes" id="UP001066276">
    <property type="component" value="Chromosome 4_1"/>
</dbReference>